<comment type="caution">
    <text evidence="3">The sequence shown here is derived from an EMBL/GenBank/DDBJ whole genome shotgun (WGS) entry which is preliminary data.</text>
</comment>
<protein>
    <recommendedName>
        <fullName evidence="2">Integrase catalytic domain-containing protein</fullName>
    </recommendedName>
</protein>
<keyword evidence="4" id="KW-1185">Reference proteome</keyword>
<dbReference type="AlphaFoldDB" id="A0AAN6WHN5"/>
<dbReference type="PROSITE" id="PS50994">
    <property type="entry name" value="INTEGRASE"/>
    <property type="match status" value="1"/>
</dbReference>
<dbReference type="InterPro" id="IPR012337">
    <property type="entry name" value="RNaseH-like_sf"/>
</dbReference>
<dbReference type="GO" id="GO:0005634">
    <property type="term" value="C:nucleus"/>
    <property type="evidence" value="ECO:0007669"/>
    <property type="project" value="UniProtKB-ARBA"/>
</dbReference>
<reference evidence="3" key="1">
    <citation type="journal article" date="2023" name="Mol. Phylogenet. Evol.">
        <title>Genome-scale phylogeny and comparative genomics of the fungal order Sordariales.</title>
        <authorList>
            <person name="Hensen N."/>
            <person name="Bonometti L."/>
            <person name="Westerberg I."/>
            <person name="Brannstrom I.O."/>
            <person name="Guillou S."/>
            <person name="Cros-Aarteil S."/>
            <person name="Calhoun S."/>
            <person name="Haridas S."/>
            <person name="Kuo A."/>
            <person name="Mondo S."/>
            <person name="Pangilinan J."/>
            <person name="Riley R."/>
            <person name="LaButti K."/>
            <person name="Andreopoulos B."/>
            <person name="Lipzen A."/>
            <person name="Chen C."/>
            <person name="Yan M."/>
            <person name="Daum C."/>
            <person name="Ng V."/>
            <person name="Clum A."/>
            <person name="Steindorff A."/>
            <person name="Ohm R.A."/>
            <person name="Martin F."/>
            <person name="Silar P."/>
            <person name="Natvig D.O."/>
            <person name="Lalanne C."/>
            <person name="Gautier V."/>
            <person name="Ament-Velasquez S.L."/>
            <person name="Kruys A."/>
            <person name="Hutchinson M.I."/>
            <person name="Powell A.J."/>
            <person name="Barry K."/>
            <person name="Miller A.N."/>
            <person name="Grigoriev I.V."/>
            <person name="Debuchy R."/>
            <person name="Gladieux P."/>
            <person name="Hiltunen Thoren M."/>
            <person name="Johannesson H."/>
        </authorList>
    </citation>
    <scope>NUCLEOTIDE SEQUENCE</scope>
    <source>
        <strain evidence="3">PSN309</strain>
    </source>
</reference>
<dbReference type="Gene3D" id="3.30.420.10">
    <property type="entry name" value="Ribonuclease H-like superfamily/Ribonuclease H"/>
    <property type="match status" value="1"/>
</dbReference>
<keyword evidence="1" id="KW-0694">RNA-binding</keyword>
<sequence>MFGVDGGSEFGQATSLFKDSKLAVYTAKQGIVVLTTTPHTPWMNGRIERAAAIMVEKTRTTMLAYGIPYHLWPFVLDTAVLVSNLLPTRANEG</sequence>
<gene>
    <name evidence="3" type="ORF">QBC35DRAFT_396799</name>
</gene>
<dbReference type="GO" id="GO:0003723">
    <property type="term" value="F:RNA binding"/>
    <property type="evidence" value="ECO:0007669"/>
    <property type="project" value="UniProtKB-KW"/>
</dbReference>
<dbReference type="InterPro" id="IPR036397">
    <property type="entry name" value="RNaseH_sf"/>
</dbReference>
<reference evidence="3" key="2">
    <citation type="submission" date="2023-05" db="EMBL/GenBank/DDBJ databases">
        <authorList>
            <consortium name="Lawrence Berkeley National Laboratory"/>
            <person name="Steindorff A."/>
            <person name="Hensen N."/>
            <person name="Bonometti L."/>
            <person name="Westerberg I."/>
            <person name="Brannstrom I.O."/>
            <person name="Guillou S."/>
            <person name="Cros-Aarteil S."/>
            <person name="Calhoun S."/>
            <person name="Haridas S."/>
            <person name="Kuo A."/>
            <person name="Mondo S."/>
            <person name="Pangilinan J."/>
            <person name="Riley R."/>
            <person name="Labutti K."/>
            <person name="Andreopoulos B."/>
            <person name="Lipzen A."/>
            <person name="Chen C."/>
            <person name="Yanf M."/>
            <person name="Daum C."/>
            <person name="Ng V."/>
            <person name="Clum A."/>
            <person name="Ohm R."/>
            <person name="Martin F."/>
            <person name="Silar P."/>
            <person name="Natvig D."/>
            <person name="Lalanne C."/>
            <person name="Gautier V."/>
            <person name="Ament-Velasquez S.L."/>
            <person name="Kruys A."/>
            <person name="Hutchinson M.I."/>
            <person name="Powell A.J."/>
            <person name="Barry K."/>
            <person name="Miller A.N."/>
            <person name="Grigoriev I.V."/>
            <person name="Debuchy R."/>
            <person name="Gladieux P."/>
            <person name="Thoren M.H."/>
            <person name="Johannesson H."/>
        </authorList>
    </citation>
    <scope>NUCLEOTIDE SEQUENCE</scope>
    <source>
        <strain evidence="3">PSN309</strain>
    </source>
</reference>
<name>A0AAN6WHN5_9PEZI</name>
<dbReference type="Proteomes" id="UP001302126">
    <property type="component" value="Unassembled WGS sequence"/>
</dbReference>
<feature type="domain" description="Integrase catalytic" evidence="2">
    <location>
        <begin position="1"/>
        <end position="93"/>
    </location>
</feature>
<proteinExistence type="predicted"/>
<dbReference type="EMBL" id="MU864814">
    <property type="protein sequence ID" value="KAK4182021.1"/>
    <property type="molecule type" value="Genomic_DNA"/>
</dbReference>
<dbReference type="InterPro" id="IPR001584">
    <property type="entry name" value="Integrase_cat-core"/>
</dbReference>
<evidence type="ECO:0000313" key="3">
    <source>
        <dbReference type="EMBL" id="KAK4182021.1"/>
    </source>
</evidence>
<accession>A0AAN6WHN5</accession>
<dbReference type="SUPFAM" id="SSF53098">
    <property type="entry name" value="Ribonuclease H-like"/>
    <property type="match status" value="1"/>
</dbReference>
<organism evidence="3 4">
    <name type="scientific">Podospora australis</name>
    <dbReference type="NCBI Taxonomy" id="1536484"/>
    <lineage>
        <taxon>Eukaryota</taxon>
        <taxon>Fungi</taxon>
        <taxon>Dikarya</taxon>
        <taxon>Ascomycota</taxon>
        <taxon>Pezizomycotina</taxon>
        <taxon>Sordariomycetes</taxon>
        <taxon>Sordariomycetidae</taxon>
        <taxon>Sordariales</taxon>
        <taxon>Podosporaceae</taxon>
        <taxon>Podospora</taxon>
    </lineage>
</organism>
<feature type="non-terminal residue" evidence="3">
    <location>
        <position position="93"/>
    </location>
</feature>
<evidence type="ECO:0000256" key="1">
    <source>
        <dbReference type="ARBA" id="ARBA00022884"/>
    </source>
</evidence>
<evidence type="ECO:0000313" key="4">
    <source>
        <dbReference type="Proteomes" id="UP001302126"/>
    </source>
</evidence>
<dbReference type="GO" id="GO:0015074">
    <property type="term" value="P:DNA integration"/>
    <property type="evidence" value="ECO:0007669"/>
    <property type="project" value="InterPro"/>
</dbReference>
<evidence type="ECO:0000259" key="2">
    <source>
        <dbReference type="PROSITE" id="PS50994"/>
    </source>
</evidence>